<dbReference type="Pfam" id="PF12140">
    <property type="entry name" value="SLED"/>
    <property type="match status" value="1"/>
</dbReference>
<keyword evidence="10" id="KW-1185">Reference proteome</keyword>
<dbReference type="RefSeq" id="XP_019727967.1">
    <property type="nucleotide sequence ID" value="XM_019872408.1"/>
</dbReference>
<dbReference type="Gene3D" id="1.10.150.50">
    <property type="entry name" value="Transcription Factor, Ets-1"/>
    <property type="match status" value="1"/>
</dbReference>
<dbReference type="CDD" id="cd09578">
    <property type="entry name" value="SAM_Scm"/>
    <property type="match status" value="1"/>
</dbReference>
<dbReference type="InterPro" id="IPR013761">
    <property type="entry name" value="SAM/pointed_sf"/>
</dbReference>
<dbReference type="InterPro" id="IPR038348">
    <property type="entry name" value="SLED_sf"/>
</dbReference>
<protein>
    <submittedName>
        <fullName evidence="9">Scm polycomb group protein like 4</fullName>
    </submittedName>
</protein>
<dbReference type="FunFam" id="1.10.150.50:FF:000018">
    <property type="entry name" value="Polycomb protein scmh1 isoform 4"/>
    <property type="match status" value="1"/>
</dbReference>
<name>A0A3Q2Z3V4_HIPCM</name>
<dbReference type="Gene3D" id="3.90.1150.190">
    <property type="entry name" value="SLED domain"/>
    <property type="match status" value="1"/>
</dbReference>
<dbReference type="InterPro" id="IPR001660">
    <property type="entry name" value="SAM"/>
</dbReference>
<dbReference type="InterPro" id="IPR050548">
    <property type="entry name" value="PcG_chromatin_remod_factors"/>
</dbReference>
<dbReference type="PANTHER" id="PTHR12247:SF85">
    <property type="entry name" value="SEX COMB ON MIDLEG-LIKE PROTEIN 4"/>
    <property type="match status" value="1"/>
</dbReference>
<dbReference type="KEGG" id="hcq:109517318"/>
<evidence type="ECO:0000256" key="4">
    <source>
        <dbReference type="ARBA" id="ARBA00023015"/>
    </source>
</evidence>
<keyword evidence="4" id="KW-0805">Transcription regulation</keyword>
<dbReference type="OMA" id="VKQGHSG"/>
<dbReference type="STRING" id="109280.ENSHCOP00000026425"/>
<dbReference type="Pfam" id="PF17208">
    <property type="entry name" value="RBR"/>
    <property type="match status" value="1"/>
</dbReference>
<sequence length="409" mass="44703">MSAPAATVQQQADGNDDDDGGEMQAAAVAPSSFMQVQSGKIPGRKRGRPPLRSVTKIDFANRYADSLPPLKVPKKRGRKPGFKLKPRMVMTPLAISPPSSTPEPDMSSIPQDAATIPHSATPQVLTVCIYINKQANTGPNLDRKKIQQLPDHFGPDRPSVVLQQAVQGCIDSAFQQKTVFTLLTQGYGGEKISATFDGKQHLLSLPVVNSIDYVLRFLKKLCRSLHCENLFSDQPISQRASYHSDVETSLAEDYRHEQVDGKRYPVAEHRESAFNSISSSSYSSLPKSSYGFRASQQFSNAPVASRPSPSSPGAFVESNRTGGYAAQESKAPPPGKDPSTWSVDDVVWFVRDADANALGPHADVFRKHEIDGNALLLLKSDMIMKYLGLKLGPALKLCYHIDKLKQSKL</sequence>
<dbReference type="OrthoDB" id="5912862at2759"/>
<dbReference type="SUPFAM" id="SSF47769">
    <property type="entry name" value="SAM/Pointed domain"/>
    <property type="match status" value="1"/>
</dbReference>
<dbReference type="PANTHER" id="PTHR12247">
    <property type="entry name" value="POLYCOMB GROUP PROTEIN"/>
    <property type="match status" value="1"/>
</dbReference>
<proteinExistence type="inferred from homology"/>
<dbReference type="GO" id="GO:0003682">
    <property type="term" value="F:chromatin binding"/>
    <property type="evidence" value="ECO:0007669"/>
    <property type="project" value="TreeGrafter"/>
</dbReference>
<dbReference type="AlphaFoldDB" id="A0A3Q2Z3V4"/>
<evidence type="ECO:0000259" key="8">
    <source>
        <dbReference type="SMART" id="SM00454"/>
    </source>
</evidence>
<keyword evidence="3" id="KW-0678">Repressor</keyword>
<dbReference type="RefSeq" id="XP_019727966.1">
    <property type="nucleotide sequence ID" value="XM_019872407.1"/>
</dbReference>
<evidence type="ECO:0000313" key="10">
    <source>
        <dbReference type="Proteomes" id="UP000264820"/>
    </source>
</evidence>
<accession>A0A3Q2Z3V4</accession>
<dbReference type="InterPro" id="IPR021987">
    <property type="entry name" value="SLED"/>
</dbReference>
<dbReference type="InterPro" id="IPR033763">
    <property type="entry name" value="SCML2_RBR"/>
</dbReference>
<dbReference type="FunFam" id="3.90.1150.190:FF:000001">
    <property type="entry name" value="Polycomb protein scmh1 isoform 4"/>
    <property type="match status" value="1"/>
</dbReference>
<keyword evidence="6" id="KW-0539">Nucleus</keyword>
<dbReference type="GO" id="GO:0042393">
    <property type="term" value="F:histone binding"/>
    <property type="evidence" value="ECO:0007669"/>
    <property type="project" value="TreeGrafter"/>
</dbReference>
<reference evidence="9" key="2">
    <citation type="submission" date="2025-09" db="UniProtKB">
        <authorList>
            <consortium name="Ensembl"/>
        </authorList>
    </citation>
    <scope>IDENTIFICATION</scope>
</reference>
<dbReference type="InterPro" id="IPR047531">
    <property type="entry name" value="SAM_Scm-like"/>
</dbReference>
<feature type="region of interest" description="Disordered" evidence="7">
    <location>
        <begin position="1"/>
        <end position="55"/>
    </location>
</feature>
<dbReference type="Pfam" id="PF00536">
    <property type="entry name" value="SAM_1"/>
    <property type="match status" value="1"/>
</dbReference>
<evidence type="ECO:0000256" key="6">
    <source>
        <dbReference type="ARBA" id="ARBA00023242"/>
    </source>
</evidence>
<feature type="region of interest" description="Disordered" evidence="7">
    <location>
        <begin position="301"/>
        <end position="339"/>
    </location>
</feature>
<dbReference type="GeneTree" id="ENSGT00940000157463"/>
<feature type="domain" description="SAM" evidence="8">
    <location>
        <begin position="338"/>
        <end position="407"/>
    </location>
</feature>
<comment type="similarity">
    <text evidence="2">Belongs to the SCM family.</text>
</comment>
<dbReference type="Ensembl" id="ENSHCOT00000027554.1">
    <property type="protein sequence ID" value="ENSHCOP00000026425.1"/>
    <property type="gene ID" value="ENSHCOG00000017351.1"/>
</dbReference>
<evidence type="ECO:0000256" key="7">
    <source>
        <dbReference type="SAM" id="MobiDB-lite"/>
    </source>
</evidence>
<reference evidence="9" key="1">
    <citation type="submission" date="2025-08" db="UniProtKB">
        <authorList>
            <consortium name="Ensembl"/>
        </authorList>
    </citation>
    <scope>IDENTIFICATION</scope>
</reference>
<feature type="compositionally biased region" description="Low complexity" evidence="7">
    <location>
        <begin position="301"/>
        <end position="314"/>
    </location>
</feature>
<evidence type="ECO:0000256" key="3">
    <source>
        <dbReference type="ARBA" id="ARBA00022491"/>
    </source>
</evidence>
<dbReference type="GO" id="GO:0005634">
    <property type="term" value="C:nucleus"/>
    <property type="evidence" value="ECO:0007669"/>
    <property type="project" value="UniProtKB-SubCell"/>
</dbReference>
<evidence type="ECO:0000256" key="2">
    <source>
        <dbReference type="ARBA" id="ARBA00008469"/>
    </source>
</evidence>
<evidence type="ECO:0000256" key="1">
    <source>
        <dbReference type="ARBA" id="ARBA00004123"/>
    </source>
</evidence>
<organism evidence="9 10">
    <name type="scientific">Hippocampus comes</name>
    <name type="common">Tiger tail seahorse</name>
    <dbReference type="NCBI Taxonomy" id="109280"/>
    <lineage>
        <taxon>Eukaryota</taxon>
        <taxon>Metazoa</taxon>
        <taxon>Chordata</taxon>
        <taxon>Craniata</taxon>
        <taxon>Vertebrata</taxon>
        <taxon>Euteleostomi</taxon>
        <taxon>Actinopterygii</taxon>
        <taxon>Neopterygii</taxon>
        <taxon>Teleostei</taxon>
        <taxon>Neoteleostei</taxon>
        <taxon>Acanthomorphata</taxon>
        <taxon>Syngnathiaria</taxon>
        <taxon>Syngnathiformes</taxon>
        <taxon>Syngnathoidei</taxon>
        <taxon>Syngnathidae</taxon>
        <taxon>Hippocampus</taxon>
    </lineage>
</organism>
<dbReference type="GO" id="GO:0045892">
    <property type="term" value="P:negative regulation of DNA-templated transcription"/>
    <property type="evidence" value="ECO:0007669"/>
    <property type="project" value="TreeGrafter"/>
</dbReference>
<evidence type="ECO:0000256" key="5">
    <source>
        <dbReference type="ARBA" id="ARBA00023163"/>
    </source>
</evidence>
<comment type="subcellular location">
    <subcellularLocation>
        <location evidence="1">Nucleus</location>
    </subcellularLocation>
</comment>
<dbReference type="SMART" id="SM00454">
    <property type="entry name" value="SAM"/>
    <property type="match status" value="1"/>
</dbReference>
<keyword evidence="5" id="KW-0804">Transcription</keyword>
<evidence type="ECO:0000313" key="9">
    <source>
        <dbReference type="Ensembl" id="ENSHCOP00000026425.1"/>
    </source>
</evidence>
<dbReference type="Proteomes" id="UP000264820">
    <property type="component" value="Unplaced"/>
</dbReference>
<dbReference type="RefSeq" id="XP_019727965.1">
    <property type="nucleotide sequence ID" value="XM_019872406.1"/>
</dbReference>
<dbReference type="GeneID" id="109517318"/>
<dbReference type="RefSeq" id="XP_019727964.1">
    <property type="nucleotide sequence ID" value="XM_019872405.1"/>
</dbReference>
<dbReference type="CTD" id="256380"/>